<dbReference type="PANTHER" id="PTHR20208">
    <property type="entry name" value="STRUCTURE-SPECIFIC ENDONUCLEASE SUBUNIT SLX1"/>
    <property type="match status" value="1"/>
</dbReference>
<proteinExistence type="predicted"/>
<protein>
    <recommendedName>
        <fullName evidence="1">GIY-YIG domain-containing protein</fullName>
    </recommendedName>
</protein>
<organism evidence="2">
    <name type="scientific">viral metagenome</name>
    <dbReference type="NCBI Taxonomy" id="1070528"/>
    <lineage>
        <taxon>unclassified sequences</taxon>
        <taxon>metagenomes</taxon>
        <taxon>organismal metagenomes</taxon>
    </lineage>
</organism>
<dbReference type="Pfam" id="PF01541">
    <property type="entry name" value="GIY-YIG"/>
    <property type="match status" value="1"/>
</dbReference>
<evidence type="ECO:0000259" key="1">
    <source>
        <dbReference type="PROSITE" id="PS50164"/>
    </source>
</evidence>
<dbReference type="InterPro" id="IPR050381">
    <property type="entry name" value="SLX1_endonuclease"/>
</dbReference>
<sequence length="141" mass="16424">MFVYLLQCSDNATYVGATVNLERRLRQHNNEIKGGAKATTSKVKSGKNWKRICYVSNFPTWNAALQFEWRWKQISRKFPMNIPPLERRLQALDKLLSLEKSTTKAISFSEWESPPTIHIENEEVICSMYLQHDNSNYKIGV</sequence>
<feature type="domain" description="GIY-YIG" evidence="1">
    <location>
        <begin position="1"/>
        <end position="82"/>
    </location>
</feature>
<dbReference type="PANTHER" id="PTHR20208:SF13">
    <property type="entry name" value="STRUCTURE-SPECIFIC ENDONUCLEASE SUBUNIT SLX1"/>
    <property type="match status" value="1"/>
</dbReference>
<reference evidence="2" key="1">
    <citation type="journal article" date="2020" name="Nature">
        <title>Giant virus diversity and host interactions through global metagenomics.</title>
        <authorList>
            <person name="Schulz F."/>
            <person name="Roux S."/>
            <person name="Paez-Espino D."/>
            <person name="Jungbluth S."/>
            <person name="Walsh D.A."/>
            <person name="Denef V.J."/>
            <person name="McMahon K.D."/>
            <person name="Konstantinidis K.T."/>
            <person name="Eloe-Fadrosh E.A."/>
            <person name="Kyrpides N.C."/>
            <person name="Woyke T."/>
        </authorList>
    </citation>
    <scope>NUCLEOTIDE SEQUENCE</scope>
    <source>
        <strain evidence="2">GVMAG-M-3300027810-10</strain>
    </source>
</reference>
<dbReference type="PROSITE" id="PS50164">
    <property type="entry name" value="GIY_YIG"/>
    <property type="match status" value="1"/>
</dbReference>
<evidence type="ECO:0000313" key="2">
    <source>
        <dbReference type="EMBL" id="QHU29985.1"/>
    </source>
</evidence>
<dbReference type="InterPro" id="IPR000305">
    <property type="entry name" value="GIY-YIG_endonuc"/>
</dbReference>
<dbReference type="EMBL" id="MN740501">
    <property type="protein sequence ID" value="QHU29985.1"/>
    <property type="molecule type" value="Genomic_DNA"/>
</dbReference>
<dbReference type="SUPFAM" id="SSF82771">
    <property type="entry name" value="GIY-YIG endonuclease"/>
    <property type="match status" value="1"/>
</dbReference>
<dbReference type="AlphaFoldDB" id="A0A6C0LJ13"/>
<accession>A0A6C0LJ13</accession>
<name>A0A6C0LJ13_9ZZZZ</name>
<dbReference type="InterPro" id="IPR035901">
    <property type="entry name" value="GIY-YIG_endonuc_sf"/>
</dbReference>
<dbReference type="Gene3D" id="3.40.1440.10">
    <property type="entry name" value="GIY-YIG endonuclease"/>
    <property type="match status" value="1"/>
</dbReference>